<reference evidence="1" key="1">
    <citation type="submission" date="2021-06" db="EMBL/GenBank/DDBJ databases">
        <title>Parelaphostrongylus tenuis whole genome reference sequence.</title>
        <authorList>
            <person name="Garwood T.J."/>
            <person name="Larsen P.A."/>
            <person name="Fountain-Jones N.M."/>
            <person name="Garbe J.R."/>
            <person name="Macchietto M.G."/>
            <person name="Kania S.A."/>
            <person name="Gerhold R.W."/>
            <person name="Richards J.E."/>
            <person name="Wolf T.M."/>
        </authorList>
    </citation>
    <scope>NUCLEOTIDE SEQUENCE</scope>
    <source>
        <strain evidence="1">MNPRO001-30</strain>
        <tissue evidence="1">Meninges</tissue>
    </source>
</reference>
<evidence type="ECO:0000313" key="1">
    <source>
        <dbReference type="EMBL" id="KAJ1361268.1"/>
    </source>
</evidence>
<gene>
    <name evidence="1" type="ORF">KIN20_020484</name>
</gene>
<dbReference type="AlphaFoldDB" id="A0AAD5MRB0"/>
<dbReference type="SUPFAM" id="SSF56059">
    <property type="entry name" value="Glutathione synthetase ATP-binding domain-like"/>
    <property type="match status" value="1"/>
</dbReference>
<accession>A0AAD5MRB0</accession>
<dbReference type="EMBL" id="JAHQIW010004149">
    <property type="protein sequence ID" value="KAJ1361268.1"/>
    <property type="molecule type" value="Genomic_DNA"/>
</dbReference>
<name>A0AAD5MRB0_PARTN</name>
<protein>
    <recommendedName>
        <fullName evidence="3">ATP-grasp domain-containing protein</fullName>
    </recommendedName>
</protein>
<comment type="caution">
    <text evidence="1">The sequence shown here is derived from an EMBL/GenBank/DDBJ whole genome shotgun (WGS) entry which is preliminary data.</text>
</comment>
<evidence type="ECO:0000313" key="2">
    <source>
        <dbReference type="Proteomes" id="UP001196413"/>
    </source>
</evidence>
<dbReference type="Proteomes" id="UP001196413">
    <property type="component" value="Unassembled WGS sequence"/>
</dbReference>
<organism evidence="1 2">
    <name type="scientific">Parelaphostrongylus tenuis</name>
    <name type="common">Meningeal worm</name>
    <dbReference type="NCBI Taxonomy" id="148309"/>
    <lineage>
        <taxon>Eukaryota</taxon>
        <taxon>Metazoa</taxon>
        <taxon>Ecdysozoa</taxon>
        <taxon>Nematoda</taxon>
        <taxon>Chromadorea</taxon>
        <taxon>Rhabditida</taxon>
        <taxon>Rhabditina</taxon>
        <taxon>Rhabditomorpha</taxon>
        <taxon>Strongyloidea</taxon>
        <taxon>Metastrongylidae</taxon>
        <taxon>Parelaphostrongylus</taxon>
    </lineage>
</organism>
<proteinExistence type="predicted"/>
<keyword evidence="2" id="KW-1185">Reference proteome</keyword>
<evidence type="ECO:0008006" key="3">
    <source>
        <dbReference type="Google" id="ProtNLM"/>
    </source>
</evidence>
<sequence>MEISSESFEFRKQDDVRILVVGPPRTLLDETNVDAYYQVESPIRDHDNFYLLQKVRELCSLYSASQRRIIAFERNLQRLVAQIRKEMGIEGFYPEQLKQLLDVRDAIHNPRKNGISTLRQCSLSGIPQPEPWLDVIRSQVGDFPLVVRSVHHQPPQDILRTEREFRQWLRNNSTVDLTDEYVVEEFIEGGYEFTAFCTAVGGLIACAASIETHRTILECIQNQLPYAIQLFSVEQTRDILPGVESFTSQVIKATFSKSYVGAIFIKGFYKGHNNIFFLGFTLEPESDTLRALFAMSPAVSWETVLVESLYESSKTILNGNSASSSIHHCVVNFPSAEGVLIHQTSIPKRPTSEMRVAWRCAEGQEMKNSIRIDDNVLQVYLSNTDHARLINEAQDIMQTTDITIDRNVLMERHSVCRRNVSRLNPRELIRSCTTRD</sequence>